<feature type="transmembrane region" description="Helical" evidence="1">
    <location>
        <begin position="7"/>
        <end position="26"/>
    </location>
</feature>
<name>A0A2V0QJ61_PSESF</name>
<keyword evidence="1" id="KW-0472">Membrane</keyword>
<gene>
    <name evidence="2" type="ORF">KPSA1_04108</name>
</gene>
<dbReference type="AlphaFoldDB" id="A0A2V0QJ61"/>
<proteinExistence type="predicted"/>
<sequence length="40" mass="4371">MNSGFLFLRYFIGGCGFEMLSAYVGIDGQDDFDVSVNLAT</sequence>
<evidence type="ECO:0000313" key="3">
    <source>
        <dbReference type="Proteomes" id="UP000247480"/>
    </source>
</evidence>
<organism evidence="2 3">
    <name type="scientific">Pseudomonas syringae pv. actinidiae</name>
    <dbReference type="NCBI Taxonomy" id="103796"/>
    <lineage>
        <taxon>Bacteria</taxon>
        <taxon>Pseudomonadati</taxon>
        <taxon>Pseudomonadota</taxon>
        <taxon>Gammaproteobacteria</taxon>
        <taxon>Pseudomonadales</taxon>
        <taxon>Pseudomonadaceae</taxon>
        <taxon>Pseudomonas</taxon>
        <taxon>Pseudomonas syringae</taxon>
    </lineage>
</organism>
<dbReference type="Proteomes" id="UP000247480">
    <property type="component" value="Unassembled WGS sequence"/>
</dbReference>
<evidence type="ECO:0000256" key="1">
    <source>
        <dbReference type="SAM" id="Phobius"/>
    </source>
</evidence>
<reference evidence="2 3" key="1">
    <citation type="submission" date="2018-04" db="EMBL/GenBank/DDBJ databases">
        <title>Draft genome sequence of Pseudomonas syringae pv. actinidiae biovar 1 strains isolated from kiwifruit in Kagawa prefecture.</title>
        <authorList>
            <person name="Tabuchi M."/>
            <person name="Saito M."/>
            <person name="Fujiwara S."/>
            <person name="Sasa N."/>
            <person name="Akimitsu K."/>
            <person name="Gomi K."/>
            <person name="Konishi-Sugita S."/>
            <person name="Hamano K."/>
            <person name="Kataoka I."/>
        </authorList>
    </citation>
    <scope>NUCLEOTIDE SEQUENCE [LARGE SCALE GENOMIC DNA]</scope>
    <source>
        <strain evidence="2 3">MAFF212206</strain>
    </source>
</reference>
<protein>
    <submittedName>
        <fullName evidence="2">Uncharacterized protein</fullName>
    </submittedName>
</protein>
<accession>A0A2V0QJ61</accession>
<dbReference type="EMBL" id="BGJZ01000195">
    <property type="protein sequence ID" value="GBH10688.1"/>
    <property type="molecule type" value="Genomic_DNA"/>
</dbReference>
<keyword evidence="1" id="KW-1133">Transmembrane helix</keyword>
<evidence type="ECO:0000313" key="2">
    <source>
        <dbReference type="EMBL" id="GBH10688.1"/>
    </source>
</evidence>
<comment type="caution">
    <text evidence="2">The sequence shown here is derived from an EMBL/GenBank/DDBJ whole genome shotgun (WGS) entry which is preliminary data.</text>
</comment>
<keyword evidence="1" id="KW-0812">Transmembrane</keyword>